<accession>B7Q450</accession>
<name>B7Q450_IXOSC</name>
<dbReference type="EMBL" id="ABJB011083442">
    <property type="status" value="NOT_ANNOTATED_CDS"/>
    <property type="molecule type" value="Genomic_DNA"/>
</dbReference>
<feature type="compositionally biased region" description="Low complexity" evidence="1">
    <location>
        <begin position="304"/>
        <end position="318"/>
    </location>
</feature>
<keyword evidence="2" id="KW-1133">Transmembrane helix</keyword>
<dbReference type="EMBL" id="ABJB010500404">
    <property type="status" value="NOT_ANNOTATED_CDS"/>
    <property type="molecule type" value="Genomic_DNA"/>
</dbReference>
<feature type="region of interest" description="Disordered" evidence="1">
    <location>
        <begin position="304"/>
        <end position="335"/>
    </location>
</feature>
<dbReference type="PaxDb" id="6945-B7Q450"/>
<dbReference type="Gene3D" id="2.60.40.10">
    <property type="entry name" value="Immunoglobulins"/>
    <property type="match status" value="1"/>
</dbReference>
<proteinExistence type="predicted"/>
<evidence type="ECO:0000256" key="2">
    <source>
        <dbReference type="SAM" id="Phobius"/>
    </source>
</evidence>
<sequence length="523" mass="56804">MWELHAEPTKKTAQPVIGIVYAKPAVKEVPILLDVWISGRSSAKFIIYAELKKGSHPVAKALVTAFVRRPDTDIVSRVHLIDNGAGDPDLTENDGVYCRYFTDFTGTGRYDLTVVANDNDVSAVIIGASDGDFESRFPEGAEYPSCCGSRVSDSYSQKTNRFTRTDHYGSFFVTTEKASKDVLPPSRITDLRVVSTDNLRMAVTFNWTAPGDDFDEGQASRYELKSFKDKLNARQRFSSHGQQVSQWDVDGPFYEPPRPFGTTQTATVRLKSNQSPLYFAIRAVDDEGNAGPVSNVVEVVVIPPPTTTSTSTQPSSSWGSGGTAGTQEHSSGTRSSRDKLNAAQLALIIAVPLAVLLVGIIVIILLMARRRKAPPPKKSAENGNAQQPPPLPAKIPRDDLPPQVTPIADEDSKQTPPGRLDSSISPVNSWPASVLLDHYNKVQQAKQRHEPPPIMMVEDGVSLNSSTPSLYSKSDYGGVTAPRPKHRGPSQETVAPSYNAVYSSSQHSLDKTGGGVTRNITQV</sequence>
<dbReference type="EMBL" id="DS853347">
    <property type="protein sequence ID" value="EEC13622.1"/>
    <property type="molecule type" value="Genomic_DNA"/>
</dbReference>
<reference evidence="3 5" key="1">
    <citation type="submission" date="2008-03" db="EMBL/GenBank/DDBJ databases">
        <title>Annotation of Ixodes scapularis.</title>
        <authorList>
            <consortium name="Ixodes scapularis Genome Project Consortium"/>
            <person name="Caler E."/>
            <person name="Hannick L.I."/>
            <person name="Bidwell S."/>
            <person name="Joardar V."/>
            <person name="Thiagarajan M."/>
            <person name="Amedeo P."/>
            <person name="Galinsky K.J."/>
            <person name="Schobel S."/>
            <person name="Inman J."/>
            <person name="Hostetler J."/>
            <person name="Miller J."/>
            <person name="Hammond M."/>
            <person name="Megy K."/>
            <person name="Lawson D."/>
            <person name="Kodira C."/>
            <person name="Sutton G."/>
            <person name="Meyer J."/>
            <person name="Hill C.A."/>
            <person name="Birren B."/>
            <person name="Nene V."/>
            <person name="Collins F."/>
            <person name="Alarcon-Chaidez F."/>
            <person name="Wikel S."/>
            <person name="Strausberg R."/>
        </authorList>
    </citation>
    <scope>NUCLEOTIDE SEQUENCE [LARGE SCALE GENOMIC DNA]</scope>
    <source>
        <strain evidence="5">Wikel</strain>
        <strain evidence="3">Wikel colony</strain>
    </source>
</reference>
<evidence type="ECO:0000313" key="3">
    <source>
        <dbReference type="EMBL" id="EEC13622.1"/>
    </source>
</evidence>
<dbReference type="InterPro" id="IPR013783">
    <property type="entry name" value="Ig-like_fold"/>
</dbReference>
<dbReference type="EMBL" id="ABJB010037511">
    <property type="status" value="NOT_ANNOTATED_CDS"/>
    <property type="molecule type" value="Genomic_DNA"/>
</dbReference>
<dbReference type="EMBL" id="ABJB010523900">
    <property type="status" value="NOT_ANNOTATED_CDS"/>
    <property type="molecule type" value="Genomic_DNA"/>
</dbReference>
<evidence type="ECO:0000256" key="1">
    <source>
        <dbReference type="SAM" id="MobiDB-lite"/>
    </source>
</evidence>
<dbReference type="AlphaFoldDB" id="B7Q450"/>
<dbReference type="VEuPathDB" id="VectorBase:ISCI021670"/>
<feature type="region of interest" description="Disordered" evidence="1">
    <location>
        <begin position="465"/>
        <end position="523"/>
    </location>
</feature>
<feature type="transmembrane region" description="Helical" evidence="2">
    <location>
        <begin position="345"/>
        <end position="368"/>
    </location>
</feature>
<gene>
    <name evidence="3" type="ORF">IscW_ISCW021670</name>
</gene>
<dbReference type="Proteomes" id="UP000001555">
    <property type="component" value="Unassembled WGS sequence"/>
</dbReference>
<dbReference type="OrthoDB" id="687730at2759"/>
<keyword evidence="5" id="KW-1185">Reference proteome</keyword>
<dbReference type="InParanoid" id="B7Q450"/>
<dbReference type="HOGENOM" id="CLU_521033_0_0_1"/>
<protein>
    <submittedName>
        <fullName evidence="3 4">Calcium activated chlorine channel, putative</fullName>
    </submittedName>
</protein>
<evidence type="ECO:0000313" key="4">
    <source>
        <dbReference type="EnsemblMetazoa" id="ISCW021670-PA"/>
    </source>
</evidence>
<dbReference type="STRING" id="6945.B7Q450"/>
<evidence type="ECO:0000313" key="5">
    <source>
        <dbReference type="Proteomes" id="UP000001555"/>
    </source>
</evidence>
<keyword evidence="2" id="KW-0472">Membrane</keyword>
<dbReference type="EnsemblMetazoa" id="ISCW021670-RA">
    <property type="protein sequence ID" value="ISCW021670-PA"/>
    <property type="gene ID" value="ISCW021670"/>
</dbReference>
<organism>
    <name type="scientific">Ixodes scapularis</name>
    <name type="common">Black-legged tick</name>
    <name type="synonym">Deer tick</name>
    <dbReference type="NCBI Taxonomy" id="6945"/>
    <lineage>
        <taxon>Eukaryota</taxon>
        <taxon>Metazoa</taxon>
        <taxon>Ecdysozoa</taxon>
        <taxon>Arthropoda</taxon>
        <taxon>Chelicerata</taxon>
        <taxon>Arachnida</taxon>
        <taxon>Acari</taxon>
        <taxon>Parasitiformes</taxon>
        <taxon>Ixodida</taxon>
        <taxon>Ixodoidea</taxon>
        <taxon>Ixodidae</taxon>
        <taxon>Ixodinae</taxon>
        <taxon>Ixodes</taxon>
    </lineage>
</organism>
<reference evidence="4" key="2">
    <citation type="submission" date="2020-05" db="UniProtKB">
        <authorList>
            <consortium name="EnsemblMetazoa"/>
        </authorList>
    </citation>
    <scope>IDENTIFICATION</scope>
    <source>
        <strain evidence="4">wikel</strain>
    </source>
</reference>
<keyword evidence="2" id="KW-0812">Transmembrane</keyword>
<dbReference type="VEuPathDB" id="VectorBase:ISCP_013909"/>
<dbReference type="VEuPathDB" id="VectorBase:ISCW021670"/>
<feature type="region of interest" description="Disordered" evidence="1">
    <location>
        <begin position="374"/>
        <end position="427"/>
    </location>
</feature>
<feature type="compositionally biased region" description="Polar residues" evidence="1">
    <location>
        <begin position="490"/>
        <end position="507"/>
    </location>
</feature>